<dbReference type="AlphaFoldDB" id="A0A1I5WDU0"/>
<protein>
    <submittedName>
        <fullName evidence="1">Uncharacterized protein, DUF1810 family</fullName>
    </submittedName>
</protein>
<name>A0A1I5WDU0_9BACT</name>
<proteinExistence type="predicted"/>
<dbReference type="STRING" id="1465490.SAMN05444277_106115"/>
<dbReference type="OrthoDB" id="9801870at2"/>
<keyword evidence="2" id="KW-1185">Reference proteome</keyword>
<dbReference type="InterPro" id="IPR014937">
    <property type="entry name" value="DUF1810"/>
</dbReference>
<evidence type="ECO:0000313" key="1">
    <source>
        <dbReference type="EMBL" id="SFQ17791.1"/>
    </source>
</evidence>
<dbReference type="InterPro" id="IPR036287">
    <property type="entry name" value="Rv1873-like_sf"/>
</dbReference>
<sequence length="145" mass="16398">MAQSSNDTYNLERFVEAQEAEYNIALNEIKNGKKETHWMWYIFPQVLGLGFTSVSMEYGIKDMDEAAAYLNHPVLGLRLVEISNVLLTLDTNNAREIFGGSDAVKLRSSMTLFSLVPNADKVFQLVLDKFFNGKKDEKTLQLLGL</sequence>
<accession>A0A1I5WDU0</accession>
<dbReference type="Gene3D" id="1.25.40.380">
    <property type="entry name" value="Protein of unknown function DUF1810"/>
    <property type="match status" value="1"/>
</dbReference>
<dbReference type="Proteomes" id="UP000199031">
    <property type="component" value="Unassembled WGS sequence"/>
</dbReference>
<dbReference type="Pfam" id="PF08837">
    <property type="entry name" value="DUF1810"/>
    <property type="match status" value="1"/>
</dbReference>
<evidence type="ECO:0000313" key="2">
    <source>
        <dbReference type="Proteomes" id="UP000199031"/>
    </source>
</evidence>
<dbReference type="PIRSF" id="PIRSF008546">
    <property type="entry name" value="UCP008546"/>
    <property type="match status" value="1"/>
</dbReference>
<gene>
    <name evidence="1" type="ORF">SAMN05444277_106115</name>
</gene>
<reference evidence="1 2" key="1">
    <citation type="submission" date="2016-10" db="EMBL/GenBank/DDBJ databases">
        <authorList>
            <person name="de Groot N.N."/>
        </authorList>
    </citation>
    <scope>NUCLEOTIDE SEQUENCE [LARGE SCALE GENOMIC DNA]</scope>
    <source>
        <strain evidence="1 2">DSM 28286</strain>
    </source>
</reference>
<organism evidence="1 2">
    <name type="scientific">Parafilimonas terrae</name>
    <dbReference type="NCBI Taxonomy" id="1465490"/>
    <lineage>
        <taxon>Bacteria</taxon>
        <taxon>Pseudomonadati</taxon>
        <taxon>Bacteroidota</taxon>
        <taxon>Chitinophagia</taxon>
        <taxon>Chitinophagales</taxon>
        <taxon>Chitinophagaceae</taxon>
        <taxon>Parafilimonas</taxon>
    </lineage>
</organism>
<dbReference type="EMBL" id="FOXQ01000006">
    <property type="protein sequence ID" value="SFQ17791.1"/>
    <property type="molecule type" value="Genomic_DNA"/>
</dbReference>
<dbReference type="SUPFAM" id="SSF140736">
    <property type="entry name" value="Rv1873-like"/>
    <property type="match status" value="1"/>
</dbReference>
<dbReference type="RefSeq" id="WP_090658414.1">
    <property type="nucleotide sequence ID" value="NZ_FOXQ01000006.1"/>
</dbReference>